<sequence length="117" mass="12720">MSSNAMADEPSSKRAKTTSQSTSSLLKAWLVMLITWPHKMAATRKLVKDVVVTMTMGATFAQIVGGIREASELKTAADRTASRVDGLNKRVGEVEVRMKKLEEKLARQAAEEAGKKA</sequence>
<dbReference type="AlphaFoldDB" id="A0A2X0LR85"/>
<keyword evidence="1" id="KW-0175">Coiled coil</keyword>
<reference evidence="3 4" key="1">
    <citation type="submission" date="2016-11" db="EMBL/GenBank/DDBJ databases">
        <authorList>
            <person name="Jaros S."/>
            <person name="Januszkiewicz K."/>
            <person name="Wedrychowicz H."/>
        </authorList>
    </citation>
    <scope>NUCLEOTIDE SEQUENCE [LARGE SCALE GENOMIC DNA]</scope>
</reference>
<feature type="coiled-coil region" evidence="1">
    <location>
        <begin position="84"/>
        <end position="111"/>
    </location>
</feature>
<proteinExistence type="predicted"/>
<accession>A0A2X0LR85</accession>
<organism evidence="3 4">
    <name type="scientific">Microbotryum silenes-dioicae</name>
    <dbReference type="NCBI Taxonomy" id="796604"/>
    <lineage>
        <taxon>Eukaryota</taxon>
        <taxon>Fungi</taxon>
        <taxon>Dikarya</taxon>
        <taxon>Basidiomycota</taxon>
        <taxon>Pucciniomycotina</taxon>
        <taxon>Microbotryomycetes</taxon>
        <taxon>Microbotryales</taxon>
        <taxon>Microbotryaceae</taxon>
        <taxon>Microbotryum</taxon>
    </lineage>
</organism>
<keyword evidence="4" id="KW-1185">Reference proteome</keyword>
<protein>
    <submittedName>
        <fullName evidence="3">BQ5605_C013g07232 protein</fullName>
    </submittedName>
</protein>
<feature type="region of interest" description="Disordered" evidence="2">
    <location>
        <begin position="1"/>
        <end position="20"/>
    </location>
</feature>
<evidence type="ECO:0000256" key="2">
    <source>
        <dbReference type="SAM" id="MobiDB-lite"/>
    </source>
</evidence>
<name>A0A2X0LR85_9BASI</name>
<gene>
    <name evidence="3" type="primary">BQ5605_C013g07232</name>
    <name evidence="3" type="ORF">BQ5605_C013G07232</name>
</gene>
<evidence type="ECO:0000256" key="1">
    <source>
        <dbReference type="SAM" id="Coils"/>
    </source>
</evidence>
<dbReference type="EMBL" id="FQNC01000013">
    <property type="protein sequence ID" value="SGY15073.1"/>
    <property type="molecule type" value="Genomic_DNA"/>
</dbReference>
<evidence type="ECO:0000313" key="4">
    <source>
        <dbReference type="Proteomes" id="UP000249464"/>
    </source>
</evidence>
<dbReference type="Proteomes" id="UP000249464">
    <property type="component" value="Unassembled WGS sequence"/>
</dbReference>
<evidence type="ECO:0000313" key="3">
    <source>
        <dbReference type="EMBL" id="SGY15073.1"/>
    </source>
</evidence>